<dbReference type="PANTHER" id="PTHR37841">
    <property type="entry name" value="GLR2918 PROTEIN"/>
    <property type="match status" value="1"/>
</dbReference>
<protein>
    <submittedName>
        <fullName evidence="3">WG repeat-containing protein</fullName>
    </submittedName>
</protein>
<gene>
    <name evidence="3" type="ORF">PMH09_10505</name>
</gene>
<feature type="chain" id="PRO_5045289775" evidence="1">
    <location>
        <begin position="31"/>
        <end position="571"/>
    </location>
</feature>
<dbReference type="SUPFAM" id="SSF69360">
    <property type="entry name" value="Cell wall binding repeat"/>
    <property type="match status" value="1"/>
</dbReference>
<evidence type="ECO:0000313" key="4">
    <source>
        <dbReference type="Proteomes" id="UP001232992"/>
    </source>
</evidence>
<feature type="domain" description="SLH" evidence="2">
    <location>
        <begin position="154"/>
        <end position="218"/>
    </location>
</feature>
<feature type="domain" description="SLH" evidence="2">
    <location>
        <begin position="26"/>
        <end position="87"/>
    </location>
</feature>
<sequence>MAFSLLPRLLRAAGAIAALGCLLSGSPVSAFPDTETYWASECIERLSSGRGWVGYPDGTFRPNNSITRAEFATMMLNAFGTYSAFERDAIAFKDVPKSHWASHAIERSYQRKFFSGYPDGTFRPDLPITRTEAFIVLQSAADFTAPEETEAFLNQVFDDAETIPNYAREAIANATIGRLIFNYPEVRQLRPREPATRGEMAASFCQVRNISRTLPQAYLAVGDDPFDLPPELGGISPFSEGLAAFRSPDFKVGYMNPEGEIVIPPRYDYASIFINGTARVRTGNLWQVITPEGKVLMEQQEFIREFSKDLFRVGHSFSRAVIYNREGELLFKIHHPMEPFSDGLALVKLRNSGGYGFVDRAGAYVIDPQPHEVSSFSEGRAWILQEIEPGVDRYGFIDKTGKIAIEPVYEEVGAFSEGLAAVKVGELWGYIDRSGTTVISPQFKTALPFSEGLAGVEGDGTWGYINPEGTWTIEGGFHVPEFARVDPIEPFQNGLAIVRIGDRAAVTDRLANFVLPPEFVDIGGISDGLAFVNIGGRWTTNVTGRDIPVNYPKRAVRTGGRWGYVKLPNPS</sequence>
<feature type="signal peptide" evidence="1">
    <location>
        <begin position="1"/>
        <end position="30"/>
    </location>
</feature>
<dbReference type="RefSeq" id="WP_283758283.1">
    <property type="nucleotide sequence ID" value="NZ_JAQOSQ010000009.1"/>
</dbReference>
<dbReference type="InterPro" id="IPR001119">
    <property type="entry name" value="SLH_dom"/>
</dbReference>
<comment type="caution">
    <text evidence="3">The sequence shown here is derived from an EMBL/GenBank/DDBJ whole genome shotgun (WGS) entry which is preliminary data.</text>
</comment>
<dbReference type="Proteomes" id="UP001232992">
    <property type="component" value="Unassembled WGS sequence"/>
</dbReference>
<organism evidence="3 4">
    <name type="scientific">Roseofilum casamattae BLCC-M143</name>
    <dbReference type="NCBI Taxonomy" id="3022442"/>
    <lineage>
        <taxon>Bacteria</taxon>
        <taxon>Bacillati</taxon>
        <taxon>Cyanobacteriota</taxon>
        <taxon>Cyanophyceae</taxon>
        <taxon>Desertifilales</taxon>
        <taxon>Desertifilaceae</taxon>
        <taxon>Roseofilum</taxon>
        <taxon>Roseofilum casamattae</taxon>
    </lineage>
</organism>
<proteinExistence type="predicted"/>
<dbReference type="EMBL" id="JAQOSQ010000009">
    <property type="protein sequence ID" value="MDJ1183630.1"/>
    <property type="molecule type" value="Genomic_DNA"/>
</dbReference>
<evidence type="ECO:0000313" key="3">
    <source>
        <dbReference type="EMBL" id="MDJ1183630.1"/>
    </source>
</evidence>
<evidence type="ECO:0000259" key="2">
    <source>
        <dbReference type="PROSITE" id="PS51272"/>
    </source>
</evidence>
<accession>A0ABT7BWQ6</accession>
<dbReference type="Pfam" id="PF14903">
    <property type="entry name" value="WG_beta_rep"/>
    <property type="match status" value="5"/>
</dbReference>
<keyword evidence="1" id="KW-0732">Signal</keyword>
<keyword evidence="4" id="KW-1185">Reference proteome</keyword>
<dbReference type="InterPro" id="IPR032774">
    <property type="entry name" value="WG_beta_rep"/>
</dbReference>
<reference evidence="3 4" key="1">
    <citation type="submission" date="2023-01" db="EMBL/GenBank/DDBJ databases">
        <title>Novel diversity within Roseofilum (Cyanobacteria; Desertifilaceae) from marine benthic mats with descriptions of four novel species.</title>
        <authorList>
            <person name="Wang Y."/>
            <person name="Berthold D.E."/>
            <person name="Hu J."/>
            <person name="Lefler F.W."/>
            <person name="Laughinghouse H.D. IV."/>
        </authorList>
    </citation>
    <scope>NUCLEOTIDE SEQUENCE [LARGE SCALE GENOMIC DNA]</scope>
    <source>
        <strain evidence="3 4">BLCC-M143</strain>
    </source>
</reference>
<name>A0ABT7BWQ6_9CYAN</name>
<dbReference type="PANTHER" id="PTHR37841:SF1">
    <property type="entry name" value="DUF3298 DOMAIN-CONTAINING PROTEIN"/>
    <property type="match status" value="1"/>
</dbReference>
<dbReference type="PROSITE" id="PS51272">
    <property type="entry name" value="SLH"/>
    <property type="match status" value="3"/>
</dbReference>
<dbReference type="Pfam" id="PF00395">
    <property type="entry name" value="SLH"/>
    <property type="match status" value="2"/>
</dbReference>
<evidence type="ECO:0000256" key="1">
    <source>
        <dbReference type="SAM" id="SignalP"/>
    </source>
</evidence>
<feature type="domain" description="SLH" evidence="2">
    <location>
        <begin position="88"/>
        <end position="151"/>
    </location>
</feature>